<dbReference type="EMBL" id="HBIO01027362">
    <property type="protein sequence ID" value="CAE0476164.1"/>
    <property type="molecule type" value="Transcribed_RNA"/>
</dbReference>
<dbReference type="Pfam" id="PF00583">
    <property type="entry name" value="Acetyltransf_1"/>
    <property type="match status" value="1"/>
</dbReference>
<dbReference type="GO" id="GO:0008080">
    <property type="term" value="F:N-acetyltransferase activity"/>
    <property type="evidence" value="ECO:0007669"/>
    <property type="project" value="TreeGrafter"/>
</dbReference>
<dbReference type="PANTHER" id="PTHR42919:SF8">
    <property type="entry name" value="N-ALPHA-ACETYLTRANSFERASE 50"/>
    <property type="match status" value="1"/>
</dbReference>
<gene>
    <name evidence="6" type="ORF">CDEB00056_LOCUS21017</name>
</gene>
<dbReference type="PROSITE" id="PS51186">
    <property type="entry name" value="GNAT"/>
    <property type="match status" value="1"/>
</dbReference>
<dbReference type="CDD" id="cd04301">
    <property type="entry name" value="NAT_SF"/>
    <property type="match status" value="1"/>
</dbReference>
<dbReference type="PANTHER" id="PTHR42919">
    <property type="entry name" value="N-ALPHA-ACETYLTRANSFERASE"/>
    <property type="match status" value="1"/>
</dbReference>
<evidence type="ECO:0000256" key="3">
    <source>
        <dbReference type="SAM" id="MobiDB-lite"/>
    </source>
</evidence>
<name>A0A7S3QFS3_9STRA</name>
<dbReference type="InterPro" id="IPR016181">
    <property type="entry name" value="Acyl_CoA_acyltransferase"/>
</dbReference>
<evidence type="ECO:0000256" key="4">
    <source>
        <dbReference type="SAM" id="Phobius"/>
    </source>
</evidence>
<keyword evidence="4" id="KW-1133">Transmembrane helix</keyword>
<accession>A0A7S3QFS3</accession>
<keyword evidence="2" id="KW-0012">Acyltransferase</keyword>
<protein>
    <recommendedName>
        <fullName evidence="5">N-acetyltransferase domain-containing protein</fullName>
    </recommendedName>
</protein>
<dbReference type="GO" id="GO:0007064">
    <property type="term" value="P:mitotic sister chromatid cohesion"/>
    <property type="evidence" value="ECO:0007669"/>
    <property type="project" value="TreeGrafter"/>
</dbReference>
<keyword evidence="4" id="KW-0472">Membrane</keyword>
<feature type="region of interest" description="Disordered" evidence="3">
    <location>
        <begin position="58"/>
        <end position="87"/>
    </location>
</feature>
<dbReference type="InterPro" id="IPR000182">
    <property type="entry name" value="GNAT_dom"/>
</dbReference>
<reference evidence="6" key="1">
    <citation type="submission" date="2021-01" db="EMBL/GenBank/DDBJ databases">
        <authorList>
            <person name="Corre E."/>
            <person name="Pelletier E."/>
            <person name="Niang G."/>
            <person name="Scheremetjew M."/>
            <person name="Finn R."/>
            <person name="Kale V."/>
            <person name="Holt S."/>
            <person name="Cochrane G."/>
            <person name="Meng A."/>
            <person name="Brown T."/>
            <person name="Cohen L."/>
        </authorList>
    </citation>
    <scope>NUCLEOTIDE SEQUENCE</scope>
    <source>
        <strain evidence="6">MM31A-1</strain>
    </source>
</reference>
<sequence length="287" mass="31563">MQRCLVRRTDIFLCSVSVLIIFFGIVPTLGFAGGGHSTNARILPFAKESSQSFCAGRIRSTSTKGGNRGTRLSLSQKSSASGKKSLDSGSIDARIREAEEPDLKAISNMLTYEFFGKFNPLEWLQTYFSLQDSFPEAQKSELYCTFVAYRGGGVGKSSGSGNKLSSSSSGEIIGYCEVDCRPNSDPKAAPRPYMCNLAVKNKWKNNGIGTALIEVCEEKVTKEWCQGSLHLRVRRQNSAALGLYKKMGYLVVDEDTGSTGREVNRDRSGKQERDLDVIMLKKVMITN</sequence>
<organism evidence="6">
    <name type="scientific">Chaetoceros debilis</name>
    <dbReference type="NCBI Taxonomy" id="122233"/>
    <lineage>
        <taxon>Eukaryota</taxon>
        <taxon>Sar</taxon>
        <taxon>Stramenopiles</taxon>
        <taxon>Ochrophyta</taxon>
        <taxon>Bacillariophyta</taxon>
        <taxon>Coscinodiscophyceae</taxon>
        <taxon>Chaetocerotophycidae</taxon>
        <taxon>Chaetocerotales</taxon>
        <taxon>Chaetocerotaceae</taxon>
        <taxon>Chaetoceros</taxon>
    </lineage>
</organism>
<keyword evidence="4" id="KW-0812">Transmembrane</keyword>
<evidence type="ECO:0000259" key="5">
    <source>
        <dbReference type="PROSITE" id="PS51186"/>
    </source>
</evidence>
<proteinExistence type="predicted"/>
<feature type="compositionally biased region" description="Polar residues" evidence="3">
    <location>
        <begin position="58"/>
        <end position="82"/>
    </location>
</feature>
<feature type="transmembrane region" description="Helical" evidence="4">
    <location>
        <begin position="12"/>
        <end position="32"/>
    </location>
</feature>
<dbReference type="Gene3D" id="3.40.630.30">
    <property type="match status" value="1"/>
</dbReference>
<feature type="domain" description="N-acetyltransferase" evidence="5">
    <location>
        <begin position="93"/>
        <end position="284"/>
    </location>
</feature>
<keyword evidence="1" id="KW-0808">Transferase</keyword>
<dbReference type="InterPro" id="IPR051556">
    <property type="entry name" value="N-term/lysine_N-AcTrnsfr"/>
</dbReference>
<evidence type="ECO:0000256" key="2">
    <source>
        <dbReference type="ARBA" id="ARBA00023315"/>
    </source>
</evidence>
<dbReference type="SUPFAM" id="SSF55729">
    <property type="entry name" value="Acyl-CoA N-acyltransferases (Nat)"/>
    <property type="match status" value="1"/>
</dbReference>
<evidence type="ECO:0000313" key="6">
    <source>
        <dbReference type="EMBL" id="CAE0476164.1"/>
    </source>
</evidence>
<dbReference type="AlphaFoldDB" id="A0A7S3QFS3"/>
<dbReference type="GO" id="GO:0031415">
    <property type="term" value="C:NatA complex"/>
    <property type="evidence" value="ECO:0007669"/>
    <property type="project" value="TreeGrafter"/>
</dbReference>
<evidence type="ECO:0000256" key="1">
    <source>
        <dbReference type="ARBA" id="ARBA00022679"/>
    </source>
</evidence>